<dbReference type="Proteomes" id="UP000254100">
    <property type="component" value="Unassembled WGS sequence"/>
</dbReference>
<keyword evidence="5" id="KW-1185">Reference proteome</keyword>
<dbReference type="Proteomes" id="UP000032366">
    <property type="component" value="Unassembled WGS sequence"/>
</dbReference>
<comment type="similarity">
    <text evidence="1 2">Belongs to the phD/YefM antitoxin family.</text>
</comment>
<reference evidence="3 5" key="1">
    <citation type="submission" date="2015-01" db="EMBL/GenBank/DDBJ databases">
        <authorList>
            <person name="Guo J."/>
        </authorList>
    </citation>
    <scope>NUCLEOTIDE SEQUENCE [LARGE SCALE GENOMIC DNA]</scope>
    <source>
        <strain evidence="3 5">DSM 22147</strain>
    </source>
</reference>
<dbReference type="OrthoDB" id="9802003at2"/>
<accession>A0A0D6XSW3</accession>
<proteinExistence type="inferred from homology"/>
<evidence type="ECO:0000256" key="2">
    <source>
        <dbReference type="RuleBase" id="RU362080"/>
    </source>
</evidence>
<dbReference type="Gene3D" id="6.10.250.330">
    <property type="match status" value="1"/>
</dbReference>
<evidence type="ECO:0000313" key="6">
    <source>
        <dbReference type="Proteomes" id="UP000254100"/>
    </source>
</evidence>
<evidence type="ECO:0000256" key="1">
    <source>
        <dbReference type="ARBA" id="ARBA00009981"/>
    </source>
</evidence>
<evidence type="ECO:0000313" key="5">
    <source>
        <dbReference type="Proteomes" id="UP000032366"/>
    </source>
</evidence>
<evidence type="ECO:0000313" key="4">
    <source>
        <dbReference type="EMBL" id="SUM57601.1"/>
    </source>
</evidence>
<dbReference type="STRING" id="569857.TP70_01680"/>
<protein>
    <recommendedName>
        <fullName evidence="2">Antitoxin</fullName>
    </recommendedName>
</protein>
<name>A0A0D6XSW3_9STAP</name>
<reference evidence="4 6" key="2">
    <citation type="submission" date="2018-06" db="EMBL/GenBank/DDBJ databases">
        <authorList>
            <consortium name="Pathogen Informatics"/>
            <person name="Doyle S."/>
        </authorList>
    </citation>
    <scope>NUCLEOTIDE SEQUENCE [LARGE SCALE GENOMIC DNA]</scope>
    <source>
        <strain evidence="4 6">NCTC13832</strain>
    </source>
</reference>
<organism evidence="4 6">
    <name type="scientific">Staphylococcus microti</name>
    <dbReference type="NCBI Taxonomy" id="569857"/>
    <lineage>
        <taxon>Bacteria</taxon>
        <taxon>Bacillati</taxon>
        <taxon>Bacillota</taxon>
        <taxon>Bacilli</taxon>
        <taxon>Bacillales</taxon>
        <taxon>Staphylococcaceae</taxon>
        <taxon>Staphylococcus</taxon>
    </lineage>
</organism>
<dbReference type="InterPro" id="IPR036165">
    <property type="entry name" value="YefM-like_sf"/>
</dbReference>
<comment type="function">
    <text evidence="2">Antitoxin component of a type II toxin-antitoxin (TA) system.</text>
</comment>
<dbReference type="AlphaFoldDB" id="A0A0D6XSW3"/>
<evidence type="ECO:0000313" key="3">
    <source>
        <dbReference type="EMBL" id="KIX91525.1"/>
    </source>
</evidence>
<sequence>MMIVSDSNAVKNLRFLIDYVNHDGETVKITTNEHNAVLMSEKEYRGIMETFYLQQSSVNAQHVAQSIAEAESGKMNRVTKF</sequence>
<dbReference type="Pfam" id="PF02604">
    <property type="entry name" value="PhdYeFM_antitox"/>
    <property type="match status" value="1"/>
</dbReference>
<dbReference type="InterPro" id="IPR006442">
    <property type="entry name" value="Antitoxin_Phd/YefM"/>
</dbReference>
<dbReference type="EMBL" id="UHDT01000001">
    <property type="protein sequence ID" value="SUM57601.1"/>
    <property type="molecule type" value="Genomic_DNA"/>
</dbReference>
<dbReference type="SUPFAM" id="SSF143120">
    <property type="entry name" value="YefM-like"/>
    <property type="match status" value="1"/>
</dbReference>
<gene>
    <name evidence="4" type="primary">yefM</name>
    <name evidence="4" type="ORF">NCTC13832_01285</name>
    <name evidence="3" type="ORF">TP70_01680</name>
</gene>
<dbReference type="EMBL" id="JXWY01000009">
    <property type="protein sequence ID" value="KIX91525.1"/>
    <property type="molecule type" value="Genomic_DNA"/>
</dbReference>
<dbReference type="RefSeq" id="WP_044358880.1">
    <property type="nucleotide sequence ID" value="NZ_JXWY01000009.1"/>
</dbReference>
<dbReference type="Gene3D" id="3.40.1620.10">
    <property type="entry name" value="YefM-like domain"/>
    <property type="match status" value="1"/>
</dbReference>